<keyword evidence="2" id="KW-1185">Reference proteome</keyword>
<dbReference type="EMBL" id="JARKNE010000003">
    <property type="protein sequence ID" value="KAK5838292.1"/>
    <property type="molecule type" value="Genomic_DNA"/>
</dbReference>
<reference evidence="1 2" key="1">
    <citation type="submission" date="2023-03" db="EMBL/GenBank/DDBJ databases">
        <title>WGS of Gossypium arboreum.</title>
        <authorList>
            <person name="Yu D."/>
        </authorList>
    </citation>
    <scope>NUCLEOTIDE SEQUENCE [LARGE SCALE GENOMIC DNA]</scope>
    <source>
        <tissue evidence="1">Leaf</tissue>
    </source>
</reference>
<sequence length="72" mass="8246">MTWSTDECLLIQQMVKGNPKCEDFVVSKKSEILVWCRTCVALCLVSSWSSERSSIFGWDRGRQLLQPGHLVQ</sequence>
<evidence type="ECO:0000313" key="2">
    <source>
        <dbReference type="Proteomes" id="UP001358586"/>
    </source>
</evidence>
<name>A0ABR0QH04_GOSAR</name>
<accession>A0ABR0QH04</accession>
<protein>
    <submittedName>
        <fullName evidence="1">Uncharacterized protein</fullName>
    </submittedName>
</protein>
<proteinExistence type="predicted"/>
<evidence type="ECO:0000313" key="1">
    <source>
        <dbReference type="EMBL" id="KAK5838292.1"/>
    </source>
</evidence>
<organism evidence="1 2">
    <name type="scientific">Gossypium arboreum</name>
    <name type="common">Tree cotton</name>
    <name type="synonym">Gossypium nanking</name>
    <dbReference type="NCBI Taxonomy" id="29729"/>
    <lineage>
        <taxon>Eukaryota</taxon>
        <taxon>Viridiplantae</taxon>
        <taxon>Streptophyta</taxon>
        <taxon>Embryophyta</taxon>
        <taxon>Tracheophyta</taxon>
        <taxon>Spermatophyta</taxon>
        <taxon>Magnoliopsida</taxon>
        <taxon>eudicotyledons</taxon>
        <taxon>Gunneridae</taxon>
        <taxon>Pentapetalae</taxon>
        <taxon>rosids</taxon>
        <taxon>malvids</taxon>
        <taxon>Malvales</taxon>
        <taxon>Malvaceae</taxon>
        <taxon>Malvoideae</taxon>
        <taxon>Gossypium</taxon>
    </lineage>
</organism>
<comment type="caution">
    <text evidence="1">The sequence shown here is derived from an EMBL/GenBank/DDBJ whole genome shotgun (WGS) entry which is preliminary data.</text>
</comment>
<dbReference type="Proteomes" id="UP001358586">
    <property type="component" value="Chromosome 3"/>
</dbReference>
<gene>
    <name evidence="1" type="ORF">PVK06_007021</name>
</gene>